<keyword evidence="6" id="KW-1185">Reference proteome</keyword>
<keyword evidence="3" id="KW-0472">Membrane</keyword>
<keyword evidence="3" id="KW-0812">Transmembrane</keyword>
<dbReference type="InterPro" id="IPR007791">
    <property type="entry name" value="DjlA_N"/>
</dbReference>
<evidence type="ECO:0000259" key="4">
    <source>
        <dbReference type="PROSITE" id="PS50076"/>
    </source>
</evidence>
<evidence type="ECO:0000313" key="5">
    <source>
        <dbReference type="EMBL" id="ODC02549.1"/>
    </source>
</evidence>
<dbReference type="PRINTS" id="PR00625">
    <property type="entry name" value="JDOMAIN"/>
</dbReference>
<evidence type="ECO:0000256" key="2">
    <source>
        <dbReference type="SAM" id="MobiDB-lite"/>
    </source>
</evidence>
<dbReference type="SUPFAM" id="SSF158682">
    <property type="entry name" value="TerB-like"/>
    <property type="match status" value="1"/>
</dbReference>
<gene>
    <name evidence="5" type="ORF">BFW38_02300</name>
</gene>
<organism evidence="5 6">
    <name type="scientific">Terasakiispira papahanaumokuakeensis</name>
    <dbReference type="NCBI Taxonomy" id="197479"/>
    <lineage>
        <taxon>Bacteria</taxon>
        <taxon>Pseudomonadati</taxon>
        <taxon>Pseudomonadota</taxon>
        <taxon>Gammaproteobacteria</taxon>
        <taxon>Oceanospirillales</taxon>
        <taxon>Terasakiispira</taxon>
    </lineage>
</organism>
<dbReference type="InterPro" id="IPR029024">
    <property type="entry name" value="TerB-like"/>
</dbReference>
<dbReference type="SMART" id="SM00271">
    <property type="entry name" value="DnaJ"/>
    <property type="match status" value="1"/>
</dbReference>
<evidence type="ECO:0000313" key="6">
    <source>
        <dbReference type="Proteomes" id="UP000094291"/>
    </source>
</evidence>
<dbReference type="Proteomes" id="UP000094291">
    <property type="component" value="Unassembled WGS sequence"/>
</dbReference>
<feature type="region of interest" description="Disordered" evidence="2">
    <location>
        <begin position="199"/>
        <end position="248"/>
    </location>
</feature>
<keyword evidence="1" id="KW-0143">Chaperone</keyword>
<protein>
    <recommendedName>
        <fullName evidence="4">J domain-containing protein</fullName>
    </recommendedName>
</protein>
<comment type="caution">
    <text evidence="5">The sequence shown here is derived from an EMBL/GenBank/DDBJ whole genome shotgun (WGS) entry which is preliminary data.</text>
</comment>
<evidence type="ECO:0000256" key="3">
    <source>
        <dbReference type="SAM" id="Phobius"/>
    </source>
</evidence>
<name>A0A1E2V6C8_9GAMM</name>
<feature type="compositionally biased region" description="Polar residues" evidence="2">
    <location>
        <begin position="210"/>
        <end position="222"/>
    </location>
</feature>
<dbReference type="Gene3D" id="1.10.287.110">
    <property type="entry name" value="DnaJ domain"/>
    <property type="match status" value="1"/>
</dbReference>
<dbReference type="Gene3D" id="1.10.3680.10">
    <property type="entry name" value="TerB-like"/>
    <property type="match status" value="1"/>
</dbReference>
<dbReference type="PANTHER" id="PTHR44743">
    <property type="entry name" value="PUTATIVE, EXPRESSED-RELATED"/>
    <property type="match status" value="1"/>
</dbReference>
<dbReference type="InterPro" id="IPR001623">
    <property type="entry name" value="DnaJ_domain"/>
</dbReference>
<accession>A0A1E2V6C8</accession>
<evidence type="ECO:0000256" key="1">
    <source>
        <dbReference type="ARBA" id="ARBA00023186"/>
    </source>
</evidence>
<sequence>MKWPTRDKWQRWPWGALVSALTGYWLADTGGALVGLLLGYGIDASRLKKGWVQRLPVPDWWQQLRGLPSKDERLYRDALFITLGHLAKQDGRVSPQEIAAAESIFKQLRLKPEERQHAINQFNHGKATDTLVEPLLEKMGQRYHSRLKQRLAMIEMLLNMVYADGGAKPEQLSRLQTLRPLMQVSMVDFDRLHRRVRSLKGLKNPPPPGSGQQQRSKTSSSYGPGPGAQRQRRQQQSQQKNSAQNAPGGLLQSYHILGLNSQASTDEVKRAYRKLMSQYHPDKLASQSLTPAALDNAKQKVLMIQEAYSTIRKARGF</sequence>
<reference evidence="5 6" key="1">
    <citation type="submission" date="2016-08" db="EMBL/GenBank/DDBJ databases">
        <authorList>
            <person name="Seilhamer J.J."/>
        </authorList>
    </citation>
    <scope>NUCLEOTIDE SEQUENCE [LARGE SCALE GENOMIC DNA]</scope>
    <source>
        <strain evidence="5 6">PH27A</strain>
    </source>
</reference>
<feature type="transmembrane region" description="Helical" evidence="3">
    <location>
        <begin position="12"/>
        <end position="40"/>
    </location>
</feature>
<dbReference type="OrthoDB" id="9782583at2"/>
<dbReference type="PROSITE" id="PS50076">
    <property type="entry name" value="DNAJ_2"/>
    <property type="match status" value="1"/>
</dbReference>
<dbReference type="Pfam" id="PF05099">
    <property type="entry name" value="TerB"/>
    <property type="match status" value="1"/>
</dbReference>
<dbReference type="CDD" id="cd07316">
    <property type="entry name" value="terB_like_DjlA"/>
    <property type="match status" value="1"/>
</dbReference>
<proteinExistence type="predicted"/>
<feature type="compositionally biased region" description="Low complexity" evidence="2">
    <location>
        <begin position="234"/>
        <end position="247"/>
    </location>
</feature>
<dbReference type="SUPFAM" id="SSF46565">
    <property type="entry name" value="Chaperone J-domain"/>
    <property type="match status" value="1"/>
</dbReference>
<keyword evidence="3" id="KW-1133">Transmembrane helix</keyword>
<dbReference type="NCBIfam" id="NF006948">
    <property type="entry name" value="PRK09430.1"/>
    <property type="match status" value="1"/>
</dbReference>
<dbReference type="Pfam" id="PF00226">
    <property type="entry name" value="DnaJ"/>
    <property type="match status" value="1"/>
</dbReference>
<dbReference type="InterPro" id="IPR036869">
    <property type="entry name" value="J_dom_sf"/>
</dbReference>
<feature type="domain" description="J" evidence="4">
    <location>
        <begin position="252"/>
        <end position="316"/>
    </location>
</feature>
<dbReference type="EMBL" id="MDTQ01000001">
    <property type="protein sequence ID" value="ODC02549.1"/>
    <property type="molecule type" value="Genomic_DNA"/>
</dbReference>
<dbReference type="STRING" id="197479.BFW38_02300"/>
<dbReference type="CDD" id="cd06257">
    <property type="entry name" value="DnaJ"/>
    <property type="match status" value="1"/>
</dbReference>
<dbReference type="PANTHER" id="PTHR44743:SF10">
    <property type="entry name" value="J DOMAIN-CONTAINING PROTEIN"/>
    <property type="match status" value="1"/>
</dbReference>
<dbReference type="AlphaFoldDB" id="A0A1E2V6C8"/>
<dbReference type="RefSeq" id="WP_068996934.1">
    <property type="nucleotide sequence ID" value="NZ_MDTQ01000001.1"/>
</dbReference>